<reference evidence="10" key="1">
    <citation type="journal article" date="2019" name="Int. J. Syst. Evol. Microbiol.">
        <title>The Global Catalogue of Microorganisms (GCM) 10K type strain sequencing project: providing services to taxonomists for standard genome sequencing and annotation.</title>
        <authorList>
            <consortium name="The Broad Institute Genomics Platform"/>
            <consortium name="The Broad Institute Genome Sequencing Center for Infectious Disease"/>
            <person name="Wu L."/>
            <person name="Ma J."/>
        </authorList>
    </citation>
    <scope>NUCLEOTIDE SEQUENCE [LARGE SCALE GENOMIC DNA]</scope>
    <source>
        <strain evidence="10">JCM 17441</strain>
    </source>
</reference>
<dbReference type="Gene3D" id="3.40.50.200">
    <property type="entry name" value="Peptidase S8/S53 domain"/>
    <property type="match status" value="1"/>
</dbReference>
<accession>A0ABP8D2W7</accession>
<feature type="active site" description="Charge relay system" evidence="5">
    <location>
        <position position="96"/>
    </location>
</feature>
<keyword evidence="3 5" id="KW-0378">Hydrolase</keyword>
<proteinExistence type="inferred from homology"/>
<feature type="domain" description="Peptidase S8/S53" evidence="8">
    <location>
        <begin position="52"/>
        <end position="300"/>
    </location>
</feature>
<dbReference type="InterPro" id="IPR036852">
    <property type="entry name" value="Peptidase_S8/S53_dom_sf"/>
</dbReference>
<evidence type="ECO:0000256" key="3">
    <source>
        <dbReference type="ARBA" id="ARBA00022801"/>
    </source>
</evidence>
<name>A0ABP8D2W7_9ACTN</name>
<dbReference type="InterPro" id="IPR015500">
    <property type="entry name" value="Peptidase_S8_subtilisin-rel"/>
</dbReference>
<dbReference type="GO" id="GO:0008233">
    <property type="term" value="F:peptidase activity"/>
    <property type="evidence" value="ECO:0007669"/>
    <property type="project" value="UniProtKB-KW"/>
</dbReference>
<evidence type="ECO:0000259" key="8">
    <source>
        <dbReference type="Pfam" id="PF00082"/>
    </source>
</evidence>
<keyword evidence="7" id="KW-0472">Membrane</keyword>
<keyword evidence="7" id="KW-0812">Transmembrane</keyword>
<dbReference type="PANTHER" id="PTHR43806:SF11">
    <property type="entry name" value="CEREVISIN-RELATED"/>
    <property type="match status" value="1"/>
</dbReference>
<dbReference type="SUPFAM" id="SSF52743">
    <property type="entry name" value="Subtilisin-like"/>
    <property type="match status" value="1"/>
</dbReference>
<gene>
    <name evidence="9" type="primary">mycP</name>
    <name evidence="9" type="ORF">GCM10022255_017930</name>
</gene>
<dbReference type="Pfam" id="PF00082">
    <property type="entry name" value="Peptidase_S8"/>
    <property type="match status" value="1"/>
</dbReference>
<dbReference type="InterPro" id="IPR000209">
    <property type="entry name" value="Peptidase_S8/S53_dom"/>
</dbReference>
<keyword evidence="4 5" id="KW-0720">Serine protease</keyword>
<evidence type="ECO:0000256" key="6">
    <source>
        <dbReference type="SAM" id="MobiDB-lite"/>
    </source>
</evidence>
<comment type="caution">
    <text evidence="9">The sequence shown here is derived from an EMBL/GenBank/DDBJ whole genome shotgun (WGS) entry which is preliminary data.</text>
</comment>
<evidence type="ECO:0000256" key="5">
    <source>
        <dbReference type="PROSITE-ProRule" id="PRU01240"/>
    </source>
</evidence>
<evidence type="ECO:0000313" key="9">
    <source>
        <dbReference type="EMBL" id="GAA4246491.1"/>
    </source>
</evidence>
<dbReference type="PRINTS" id="PR00723">
    <property type="entry name" value="SUBTILISIN"/>
</dbReference>
<evidence type="ECO:0000256" key="1">
    <source>
        <dbReference type="ARBA" id="ARBA00011073"/>
    </source>
</evidence>
<organism evidence="9 10">
    <name type="scientific">Dactylosporangium darangshiense</name>
    <dbReference type="NCBI Taxonomy" id="579108"/>
    <lineage>
        <taxon>Bacteria</taxon>
        <taxon>Bacillati</taxon>
        <taxon>Actinomycetota</taxon>
        <taxon>Actinomycetes</taxon>
        <taxon>Micromonosporales</taxon>
        <taxon>Micromonosporaceae</taxon>
        <taxon>Dactylosporangium</taxon>
    </lineage>
</organism>
<keyword evidence="2 5" id="KW-0645">Protease</keyword>
<evidence type="ECO:0000313" key="10">
    <source>
        <dbReference type="Proteomes" id="UP001500620"/>
    </source>
</evidence>
<feature type="transmembrane region" description="Helical" evidence="7">
    <location>
        <begin position="346"/>
        <end position="365"/>
    </location>
</feature>
<feature type="active site" description="Charge relay system" evidence="5">
    <location>
        <position position="252"/>
    </location>
</feature>
<keyword evidence="10" id="KW-1185">Reference proteome</keyword>
<sequence>MTASLRRAGVVTATVVVVLLTALRPATADNIRDEQWYLAALGIAEAQKLGQGEGVVVGLADTGVDVTHAELAGAVLPGKGFGEGNDSEGKIDWIGHGTAMAGLIAGRGLPGGGGVLGVAPKSMILPLQTLRSEDGHGVPAFLAAGIDWAVDHGARVICIAGGTGEDATVRESVERAMRSDVVIVAAAGNTPDQTAVAFPASLPGVLAVGGTDRGGNHASISATGPQLVIAAPAVDVVSTKPSGKYAVSSGTSDAAALVSGVVALVRAKYPSLSGPEVVHRITATATDKGRPGRDDEYGFGVVNPLAALTADLPPPQPSSSASAGAPPVPASASAEGGGTGGKPVKAAVVAAGGVALVLLAGLVLWRAARVRR</sequence>
<keyword evidence="7" id="KW-1133">Transmembrane helix</keyword>
<dbReference type="InterPro" id="IPR050131">
    <property type="entry name" value="Peptidase_S8_subtilisin-like"/>
</dbReference>
<dbReference type="PROSITE" id="PS51892">
    <property type="entry name" value="SUBTILASE"/>
    <property type="match status" value="1"/>
</dbReference>
<protein>
    <submittedName>
        <fullName evidence="9">Type VII secretion-associated serine protease mycosin</fullName>
    </submittedName>
</protein>
<comment type="similarity">
    <text evidence="1 5">Belongs to the peptidase S8 family.</text>
</comment>
<dbReference type="PANTHER" id="PTHR43806">
    <property type="entry name" value="PEPTIDASE S8"/>
    <property type="match status" value="1"/>
</dbReference>
<evidence type="ECO:0000256" key="7">
    <source>
        <dbReference type="SAM" id="Phobius"/>
    </source>
</evidence>
<feature type="active site" description="Charge relay system" evidence="5">
    <location>
        <position position="61"/>
    </location>
</feature>
<feature type="compositionally biased region" description="Low complexity" evidence="6">
    <location>
        <begin position="318"/>
        <end position="334"/>
    </location>
</feature>
<evidence type="ECO:0000256" key="2">
    <source>
        <dbReference type="ARBA" id="ARBA00022670"/>
    </source>
</evidence>
<dbReference type="RefSeq" id="WP_345123204.1">
    <property type="nucleotide sequence ID" value="NZ_BAABAT010000003.1"/>
</dbReference>
<feature type="region of interest" description="Disordered" evidence="6">
    <location>
        <begin position="310"/>
        <end position="339"/>
    </location>
</feature>
<dbReference type="GO" id="GO:0006508">
    <property type="term" value="P:proteolysis"/>
    <property type="evidence" value="ECO:0007669"/>
    <property type="project" value="UniProtKB-KW"/>
</dbReference>
<evidence type="ECO:0000256" key="4">
    <source>
        <dbReference type="ARBA" id="ARBA00022825"/>
    </source>
</evidence>
<dbReference type="Proteomes" id="UP001500620">
    <property type="component" value="Unassembled WGS sequence"/>
</dbReference>
<dbReference type="EMBL" id="BAABAT010000003">
    <property type="protein sequence ID" value="GAA4246491.1"/>
    <property type="molecule type" value="Genomic_DNA"/>
</dbReference>